<keyword evidence="1" id="KW-1133">Transmembrane helix</keyword>
<comment type="caution">
    <text evidence="2">The sequence shown here is derived from an EMBL/GenBank/DDBJ whole genome shotgun (WGS) entry which is preliminary data.</text>
</comment>
<organism evidence="2 3">
    <name type="scientific">Acetivibrio thermocellus AD2</name>
    <dbReference type="NCBI Taxonomy" id="1138384"/>
    <lineage>
        <taxon>Bacteria</taxon>
        <taxon>Bacillati</taxon>
        <taxon>Bacillota</taxon>
        <taxon>Clostridia</taxon>
        <taxon>Eubacteriales</taxon>
        <taxon>Oscillospiraceae</taxon>
        <taxon>Acetivibrio</taxon>
    </lineage>
</organism>
<keyword evidence="1" id="KW-0472">Membrane</keyword>
<dbReference type="Proteomes" id="UP000223596">
    <property type="component" value="Unassembled WGS sequence"/>
</dbReference>
<proteinExistence type="predicted"/>
<evidence type="ECO:0000313" key="3">
    <source>
        <dbReference type="Proteomes" id="UP000223596"/>
    </source>
</evidence>
<protein>
    <recommendedName>
        <fullName evidence="4">Peptidase MA superfamily protein</fullName>
    </recommendedName>
</protein>
<evidence type="ECO:0000256" key="1">
    <source>
        <dbReference type="SAM" id="Phobius"/>
    </source>
</evidence>
<name>A0AB36TGP5_ACETH</name>
<sequence length="513" mass="58899">MYNQSNAGNANHVADSKRPARKKKIGCLGCFGYSLLTILVLAVGLFAFNTIRSKIEEREQQKLEARFDYEEKFSAEEKLTRSFEKGEISADTYVLQLAYSLYDVEKLDPLYKSDNDVDFPPDVVNAVLEHEDELSDETLEYIASKILMTDIKIHPDASQNSVAYKNNWLPFSEYVFAEDEYDVTVLDKAILSPGGKFLIFYTETGKSAVKREVVQELAGSVEKIADDISDFLGIEWDYNFQVLNFESHIHMKKVLNACGIDENAIKKALPVYIYEPPETSGALAWYIRNFNPVEKFGNWLVKVASEENIIEERATVYSVPYIVVKTSSISNMENLNAILGHELTHHFQRIYYNNLNHNPPDFTNETVANFVSASINKNKGTNTVLNKHANDSMNVLDSHFYTMIDGKACGYLEFVWAKSYVDIIENGKQYLMESLLQEGNPFNFLKEKAGDSYQLVFEDFAVRNITKDYQEKGFISTIFPKPKEWINRYMDGEEHEINFNCLHYYYIDITILM</sequence>
<dbReference type="EMBL" id="PDBW01000001">
    <property type="protein sequence ID" value="PFH02988.1"/>
    <property type="molecule type" value="Genomic_DNA"/>
</dbReference>
<feature type="transmembrane region" description="Helical" evidence="1">
    <location>
        <begin position="25"/>
        <end position="48"/>
    </location>
</feature>
<dbReference type="RefSeq" id="WP_003517563.1">
    <property type="nucleotide sequence ID" value="NZ_CP013828.1"/>
</dbReference>
<evidence type="ECO:0000313" key="2">
    <source>
        <dbReference type="EMBL" id="PFH02988.1"/>
    </source>
</evidence>
<keyword evidence="1" id="KW-0812">Transmembrane</keyword>
<gene>
    <name evidence="2" type="ORF">M972_111782</name>
</gene>
<dbReference type="AlphaFoldDB" id="A0AB36TGP5"/>
<evidence type="ECO:0008006" key="4">
    <source>
        <dbReference type="Google" id="ProtNLM"/>
    </source>
</evidence>
<reference evidence="2 3" key="1">
    <citation type="submission" date="2017-09" db="EMBL/GenBank/DDBJ databases">
        <title>Evaluation of Pacific Biosciences Sequencing Technology to Finishing C. thermocellum Genome Sequences.</title>
        <authorList>
            <person name="Brown S."/>
        </authorList>
    </citation>
    <scope>NUCLEOTIDE SEQUENCE [LARGE SCALE GENOMIC DNA]</scope>
    <source>
        <strain evidence="2 3">AD2</strain>
    </source>
</reference>
<accession>A0AB36TGP5</accession>